<sequence length="212" mass="24774">MFRRDTDARNHRNAVVVAPGACAMKFEDVETGTMAFCRICLECNGEQVMARVGKVAYRLDLPDELSGIHPTFHVSHLRKCLADDVAYVPLNDIEVDERLNYIEQPVAIVDTKEKRLRNKMIRQVKAKTVRETELRIVRNRETKKIFKVLNFWTRRGTRRRFEDPSRYATDLKYLKSSGFLRGTRIFIWPSSRYATGEAVEWIDLLHQFHAEV</sequence>
<evidence type="ECO:0000259" key="1">
    <source>
        <dbReference type="Pfam" id="PF24626"/>
    </source>
</evidence>
<comment type="caution">
    <text evidence="2">The sequence shown here is derived from an EMBL/GenBank/DDBJ whole genome shotgun (WGS) entry which is preliminary data.</text>
</comment>
<proteinExistence type="predicted"/>
<keyword evidence="3" id="KW-1185">Reference proteome</keyword>
<dbReference type="AlphaFoldDB" id="A0A5N6PUQ9"/>
<evidence type="ECO:0000313" key="2">
    <source>
        <dbReference type="EMBL" id="KAD6796649.1"/>
    </source>
</evidence>
<dbReference type="EMBL" id="SZYD01000003">
    <property type="protein sequence ID" value="KAD6796649.1"/>
    <property type="molecule type" value="Genomic_DNA"/>
</dbReference>
<organism evidence="2 3">
    <name type="scientific">Mikania micrantha</name>
    <name type="common">bitter vine</name>
    <dbReference type="NCBI Taxonomy" id="192012"/>
    <lineage>
        <taxon>Eukaryota</taxon>
        <taxon>Viridiplantae</taxon>
        <taxon>Streptophyta</taxon>
        <taxon>Embryophyta</taxon>
        <taxon>Tracheophyta</taxon>
        <taxon>Spermatophyta</taxon>
        <taxon>Magnoliopsida</taxon>
        <taxon>eudicotyledons</taxon>
        <taxon>Gunneridae</taxon>
        <taxon>Pentapetalae</taxon>
        <taxon>asterids</taxon>
        <taxon>campanulids</taxon>
        <taxon>Asterales</taxon>
        <taxon>Asteraceae</taxon>
        <taxon>Asteroideae</taxon>
        <taxon>Heliantheae alliance</taxon>
        <taxon>Eupatorieae</taxon>
        <taxon>Mikania</taxon>
    </lineage>
</organism>
<feature type="domain" description="Tf2-1-like SH3-like" evidence="1">
    <location>
        <begin position="47"/>
        <end position="80"/>
    </location>
</feature>
<protein>
    <recommendedName>
        <fullName evidence="1">Tf2-1-like SH3-like domain-containing protein</fullName>
    </recommendedName>
</protein>
<dbReference type="PANTHER" id="PTHR46148">
    <property type="entry name" value="CHROMO DOMAIN-CONTAINING PROTEIN"/>
    <property type="match status" value="1"/>
</dbReference>
<dbReference type="PANTHER" id="PTHR46148:SF57">
    <property type="entry name" value="OS12G0499874 PROTEIN"/>
    <property type="match status" value="1"/>
</dbReference>
<dbReference type="Proteomes" id="UP000326396">
    <property type="component" value="Linkage Group LG11"/>
</dbReference>
<reference evidence="2 3" key="1">
    <citation type="submission" date="2019-05" db="EMBL/GenBank/DDBJ databases">
        <title>Mikania micrantha, genome provides insights into the molecular mechanism of rapid growth.</title>
        <authorList>
            <person name="Liu B."/>
        </authorList>
    </citation>
    <scope>NUCLEOTIDE SEQUENCE [LARGE SCALE GENOMIC DNA]</scope>
    <source>
        <strain evidence="2">NLD-2019</strain>
        <tissue evidence="2">Leaf</tissue>
    </source>
</reference>
<name>A0A5N6PUQ9_9ASTR</name>
<evidence type="ECO:0000313" key="3">
    <source>
        <dbReference type="Proteomes" id="UP000326396"/>
    </source>
</evidence>
<gene>
    <name evidence="2" type="ORF">E3N88_07545</name>
</gene>
<accession>A0A5N6PUQ9</accession>
<dbReference type="InterPro" id="IPR056924">
    <property type="entry name" value="SH3_Tf2-1"/>
</dbReference>
<dbReference type="Pfam" id="PF24626">
    <property type="entry name" value="SH3_Tf2-1"/>
    <property type="match status" value="1"/>
</dbReference>
<dbReference type="OrthoDB" id="1939135at2759"/>